<feature type="binding site" evidence="4">
    <location>
        <begin position="229"/>
        <end position="232"/>
    </location>
    <ligand>
        <name>substrate</name>
    </ligand>
</feature>
<dbReference type="SUPFAM" id="SSF75304">
    <property type="entry name" value="Amidase signature (AS) enzymes"/>
    <property type="match status" value="1"/>
</dbReference>
<dbReference type="OrthoDB" id="6428749at2759"/>
<evidence type="ECO:0000313" key="7">
    <source>
        <dbReference type="Proteomes" id="UP000184356"/>
    </source>
</evidence>
<comment type="similarity">
    <text evidence="1">Belongs to the amidase family.</text>
</comment>
<keyword evidence="7" id="KW-1185">Reference proteome</keyword>
<feature type="active site" description="Charge relay system" evidence="3">
    <location>
        <position position="208"/>
    </location>
</feature>
<dbReference type="EMBL" id="KV878597">
    <property type="protein sequence ID" value="OJJ53400.1"/>
    <property type="molecule type" value="Genomic_DNA"/>
</dbReference>
<evidence type="ECO:0000256" key="2">
    <source>
        <dbReference type="ARBA" id="ARBA00022801"/>
    </source>
</evidence>
<dbReference type="InterPro" id="IPR036928">
    <property type="entry name" value="AS_sf"/>
</dbReference>
<evidence type="ECO:0000256" key="4">
    <source>
        <dbReference type="PIRSR" id="PIRSR001221-2"/>
    </source>
</evidence>
<dbReference type="AlphaFoldDB" id="A0A1L9T1S5"/>
<feature type="binding site" evidence="4">
    <location>
        <position position="208"/>
    </location>
    <ligand>
        <name>substrate</name>
    </ligand>
</feature>
<evidence type="ECO:0000256" key="1">
    <source>
        <dbReference type="ARBA" id="ARBA00009199"/>
    </source>
</evidence>
<accession>A0A1L9T1S5</accession>
<protein>
    <recommendedName>
        <fullName evidence="5">Amidase domain-containing protein</fullName>
    </recommendedName>
</protein>
<feature type="active site" description="Acyl-ester intermediate" evidence="3">
    <location>
        <position position="232"/>
    </location>
</feature>
<dbReference type="PANTHER" id="PTHR46072">
    <property type="entry name" value="AMIDASE-RELATED-RELATED"/>
    <property type="match status" value="1"/>
</dbReference>
<keyword evidence="2" id="KW-0378">Hydrolase</keyword>
<name>A0A1L9T1S5_9EURO</name>
<dbReference type="GeneID" id="63764250"/>
<proteinExistence type="inferred from homology"/>
<feature type="active site" description="Charge relay system" evidence="3">
    <location>
        <position position="133"/>
    </location>
</feature>
<feature type="domain" description="Amidase" evidence="5">
    <location>
        <begin position="78"/>
        <end position="533"/>
    </location>
</feature>
<dbReference type="InterPro" id="IPR023631">
    <property type="entry name" value="Amidase_dom"/>
</dbReference>
<reference evidence="7" key="1">
    <citation type="journal article" date="2017" name="Genome Biol.">
        <title>Comparative genomics reveals high biological diversity and specific adaptations in the industrially and medically important fungal genus Aspergillus.</title>
        <authorList>
            <person name="de Vries R.P."/>
            <person name="Riley R."/>
            <person name="Wiebenga A."/>
            <person name="Aguilar-Osorio G."/>
            <person name="Amillis S."/>
            <person name="Uchima C.A."/>
            <person name="Anderluh G."/>
            <person name="Asadollahi M."/>
            <person name="Askin M."/>
            <person name="Barry K."/>
            <person name="Battaglia E."/>
            <person name="Bayram O."/>
            <person name="Benocci T."/>
            <person name="Braus-Stromeyer S.A."/>
            <person name="Caldana C."/>
            <person name="Canovas D."/>
            <person name="Cerqueira G.C."/>
            <person name="Chen F."/>
            <person name="Chen W."/>
            <person name="Choi C."/>
            <person name="Clum A."/>
            <person name="Dos Santos R.A."/>
            <person name="Damasio A.R."/>
            <person name="Diallinas G."/>
            <person name="Emri T."/>
            <person name="Fekete E."/>
            <person name="Flipphi M."/>
            <person name="Freyberg S."/>
            <person name="Gallo A."/>
            <person name="Gournas C."/>
            <person name="Habgood R."/>
            <person name="Hainaut M."/>
            <person name="Harispe M.L."/>
            <person name="Henrissat B."/>
            <person name="Hilden K.S."/>
            <person name="Hope R."/>
            <person name="Hossain A."/>
            <person name="Karabika E."/>
            <person name="Karaffa L."/>
            <person name="Karanyi Z."/>
            <person name="Krasevec N."/>
            <person name="Kuo A."/>
            <person name="Kusch H."/>
            <person name="LaButti K."/>
            <person name="Lagendijk E.L."/>
            <person name="Lapidus A."/>
            <person name="Levasseur A."/>
            <person name="Lindquist E."/>
            <person name="Lipzen A."/>
            <person name="Logrieco A.F."/>
            <person name="MacCabe A."/>
            <person name="Maekelae M.R."/>
            <person name="Malavazi I."/>
            <person name="Melin P."/>
            <person name="Meyer V."/>
            <person name="Mielnichuk N."/>
            <person name="Miskei M."/>
            <person name="Molnar A.P."/>
            <person name="Mule G."/>
            <person name="Ngan C.Y."/>
            <person name="Orejas M."/>
            <person name="Orosz E."/>
            <person name="Ouedraogo J.P."/>
            <person name="Overkamp K.M."/>
            <person name="Park H.-S."/>
            <person name="Perrone G."/>
            <person name="Piumi F."/>
            <person name="Punt P.J."/>
            <person name="Ram A.F."/>
            <person name="Ramon A."/>
            <person name="Rauscher S."/>
            <person name="Record E."/>
            <person name="Riano-Pachon D.M."/>
            <person name="Robert V."/>
            <person name="Roehrig J."/>
            <person name="Ruller R."/>
            <person name="Salamov A."/>
            <person name="Salih N.S."/>
            <person name="Samson R.A."/>
            <person name="Sandor E."/>
            <person name="Sanguinetti M."/>
            <person name="Schuetze T."/>
            <person name="Sepcic K."/>
            <person name="Shelest E."/>
            <person name="Sherlock G."/>
            <person name="Sophianopoulou V."/>
            <person name="Squina F.M."/>
            <person name="Sun H."/>
            <person name="Susca A."/>
            <person name="Todd R.B."/>
            <person name="Tsang A."/>
            <person name="Unkles S.E."/>
            <person name="van de Wiele N."/>
            <person name="van Rossen-Uffink D."/>
            <person name="Oliveira J.V."/>
            <person name="Vesth T.C."/>
            <person name="Visser J."/>
            <person name="Yu J.-H."/>
            <person name="Zhou M."/>
            <person name="Andersen M.R."/>
            <person name="Archer D.B."/>
            <person name="Baker S.E."/>
            <person name="Benoit I."/>
            <person name="Brakhage A.A."/>
            <person name="Braus G.H."/>
            <person name="Fischer R."/>
            <person name="Frisvad J.C."/>
            <person name="Goldman G.H."/>
            <person name="Houbraken J."/>
            <person name="Oakley B."/>
            <person name="Pocsi I."/>
            <person name="Scazzocchio C."/>
            <person name="Seiboth B."/>
            <person name="vanKuyk P.A."/>
            <person name="Wortman J."/>
            <person name="Dyer P.S."/>
            <person name="Grigoriev I.V."/>
        </authorList>
    </citation>
    <scope>NUCLEOTIDE SEQUENCE [LARGE SCALE GENOMIC DNA]</scope>
    <source>
        <strain evidence="7">CBS 593.65</strain>
    </source>
</reference>
<dbReference type="Gene3D" id="3.90.1300.10">
    <property type="entry name" value="Amidase signature (AS) domain"/>
    <property type="match status" value="1"/>
</dbReference>
<evidence type="ECO:0000313" key="6">
    <source>
        <dbReference type="EMBL" id="OJJ53400.1"/>
    </source>
</evidence>
<dbReference type="VEuPathDB" id="FungiDB:ASPSYDRAFT_50911"/>
<evidence type="ECO:0000256" key="3">
    <source>
        <dbReference type="PIRSR" id="PIRSR001221-1"/>
    </source>
</evidence>
<dbReference type="RefSeq" id="XP_040697206.1">
    <property type="nucleotide sequence ID" value="XM_040848177.1"/>
</dbReference>
<gene>
    <name evidence="6" type="ORF">ASPSYDRAFT_50911</name>
</gene>
<dbReference type="GO" id="GO:0016787">
    <property type="term" value="F:hydrolase activity"/>
    <property type="evidence" value="ECO:0007669"/>
    <property type="project" value="UniProtKB-KW"/>
</dbReference>
<dbReference type="PIRSF" id="PIRSF001221">
    <property type="entry name" value="Amidase_fungi"/>
    <property type="match status" value="1"/>
</dbReference>
<organism evidence="6 7">
    <name type="scientific">Aspergillus sydowii CBS 593.65</name>
    <dbReference type="NCBI Taxonomy" id="1036612"/>
    <lineage>
        <taxon>Eukaryota</taxon>
        <taxon>Fungi</taxon>
        <taxon>Dikarya</taxon>
        <taxon>Ascomycota</taxon>
        <taxon>Pezizomycotina</taxon>
        <taxon>Eurotiomycetes</taxon>
        <taxon>Eurotiomycetidae</taxon>
        <taxon>Eurotiales</taxon>
        <taxon>Aspergillaceae</taxon>
        <taxon>Aspergillus</taxon>
        <taxon>Aspergillus subgen. Nidulantes</taxon>
    </lineage>
</organism>
<dbReference type="STRING" id="1036612.A0A1L9T1S5"/>
<feature type="binding site" evidence="4">
    <location>
        <position position="182"/>
    </location>
    <ligand>
        <name>substrate</name>
    </ligand>
</feature>
<evidence type="ECO:0000259" key="5">
    <source>
        <dbReference type="Pfam" id="PF01425"/>
    </source>
</evidence>
<dbReference type="Proteomes" id="UP000184356">
    <property type="component" value="Unassembled WGS sequence"/>
</dbReference>
<dbReference type="Pfam" id="PF01425">
    <property type="entry name" value="Amidase"/>
    <property type="match status" value="1"/>
</dbReference>
<sequence length="547" mass="61124">MGNTGHWEQIVSKKRSLRDKALRPYMVSDLDRRVPRVQNVQDRSCIINDPIAEEITEIDNIPTLLEHLRSGKYTAEQVTHAYIRRAVIAHQLTNAITETVFDDALDQAHALDHHRQKTGELQGPLHGIPVTVKDQFNLKGVDTTLGYVGRSFSPATEDAVIVRILKEMGAVVLLKTNLPQTLMWAETDNPLWGRTLNPRNPDFIPGGSTGGEGSLLALHGSILGLGTDIGGSIRIPGSMNGLYAFKPTSSRYPAIGVPAPAEGQEHVYSSSGPLTRDMKSLCYVSRLVANSEPWEFDPKCAPLPWNETVFQEMQTRPLVIGLILDDGVVKIHPPIERVLRDLVSKLKEQGHEIITWNTSGHYDCAKLIDQYYAADGFEDVLRDLNAAGEPMIPHVQALADRAKGKALSVYEYWQLNKKKIALRQEYLSRWNATRSASGNPIDVLLGPTTPHTAIPHQKLRWTGYTKVWNLLDYPAVSFPVDKVRKKIDIQPKDYQPRNDLDAWNWGLYDPKTMDGHPVNLQVIGETLNDEKVLGAATMIEDIWRGSK</sequence>
<dbReference type="PANTHER" id="PTHR46072:SF2">
    <property type="entry name" value="AMIDASE (EUROFUNG)"/>
    <property type="match status" value="1"/>
</dbReference>